<accession>A0A9X3WRI1</accession>
<dbReference type="PANTHER" id="PTHR43798">
    <property type="entry name" value="MONOACYLGLYCEROL LIPASE"/>
    <property type="match status" value="1"/>
</dbReference>
<dbReference type="InterPro" id="IPR029058">
    <property type="entry name" value="AB_hydrolase_fold"/>
</dbReference>
<proteinExistence type="predicted"/>
<dbReference type="GO" id="GO:0016787">
    <property type="term" value="F:hydrolase activity"/>
    <property type="evidence" value="ECO:0007669"/>
    <property type="project" value="UniProtKB-KW"/>
</dbReference>
<dbReference type="PANTHER" id="PTHR43798:SF31">
    <property type="entry name" value="AB HYDROLASE SUPERFAMILY PROTEIN YCLE"/>
    <property type="match status" value="1"/>
</dbReference>
<keyword evidence="4" id="KW-1185">Reference proteome</keyword>
<evidence type="ECO:0000313" key="4">
    <source>
        <dbReference type="Proteomes" id="UP001145050"/>
    </source>
</evidence>
<dbReference type="SUPFAM" id="SSF53474">
    <property type="entry name" value="alpha/beta-Hydrolases"/>
    <property type="match status" value="1"/>
</dbReference>
<sequence>MKNITDEKGTTYYEDIGRGIPILFIHPPGMGRKVFEYQKPLANSYRILLPDLSGHGDSVGELKGSIIQTYIDEIKLILNKENIEEVVLVGYSAGGSIAQAFALAHPSKTKALILSGGYPKVDTTILTAEYQIGMSMLKRSPRLLAQIISGSHAKSKSFKFVLYHHMMKSSLRHWYQFYVETFRYNCVKQLPYFTMPLLLIYGSNEFWIKNYKSYYKRCSNYHMGLIPGTSHQVPTKKATAFNDIISHYLSHQLKI</sequence>
<feature type="domain" description="AB hydrolase-1" evidence="2">
    <location>
        <begin position="21"/>
        <end position="165"/>
    </location>
</feature>
<dbReference type="InterPro" id="IPR000073">
    <property type="entry name" value="AB_hydrolase_1"/>
</dbReference>
<keyword evidence="1 3" id="KW-0378">Hydrolase</keyword>
<protein>
    <submittedName>
        <fullName evidence="3">Alpha/beta hydrolase</fullName>
    </submittedName>
</protein>
<dbReference type="InterPro" id="IPR050266">
    <property type="entry name" value="AB_hydrolase_sf"/>
</dbReference>
<evidence type="ECO:0000256" key="1">
    <source>
        <dbReference type="ARBA" id="ARBA00022801"/>
    </source>
</evidence>
<dbReference type="InterPro" id="IPR000639">
    <property type="entry name" value="Epox_hydrolase-like"/>
</dbReference>
<reference evidence="3" key="1">
    <citation type="submission" date="2022-06" db="EMBL/GenBank/DDBJ databases">
        <title>Aquibacillus sp. a new bacterium isolated from soil saline samples.</title>
        <authorList>
            <person name="Galisteo C."/>
            <person name="De La Haba R."/>
            <person name="Sanchez-Porro C."/>
            <person name="Ventosa A."/>
        </authorList>
    </citation>
    <scope>NUCLEOTIDE SEQUENCE</scope>
    <source>
        <strain evidence="3">3ASR75-11</strain>
    </source>
</reference>
<comment type="caution">
    <text evidence="3">The sequence shown here is derived from an EMBL/GenBank/DDBJ whole genome shotgun (WGS) entry which is preliminary data.</text>
</comment>
<dbReference type="AlphaFoldDB" id="A0A9X3WRI1"/>
<dbReference type="Gene3D" id="3.40.50.1820">
    <property type="entry name" value="alpha/beta hydrolase"/>
    <property type="match status" value="1"/>
</dbReference>
<dbReference type="PRINTS" id="PR00412">
    <property type="entry name" value="EPOXHYDRLASE"/>
</dbReference>
<dbReference type="Pfam" id="PF00561">
    <property type="entry name" value="Abhydrolase_1"/>
    <property type="match status" value="1"/>
</dbReference>
<dbReference type="PRINTS" id="PR00111">
    <property type="entry name" value="ABHYDROLASE"/>
</dbReference>
<dbReference type="GO" id="GO:0016020">
    <property type="term" value="C:membrane"/>
    <property type="evidence" value="ECO:0007669"/>
    <property type="project" value="TreeGrafter"/>
</dbReference>
<name>A0A9X3WRI1_9BACI</name>
<dbReference type="Proteomes" id="UP001145050">
    <property type="component" value="Unassembled WGS sequence"/>
</dbReference>
<evidence type="ECO:0000313" key="3">
    <source>
        <dbReference type="EMBL" id="MDC3424722.1"/>
    </source>
</evidence>
<organism evidence="3 4">
    <name type="scientific">Terrihalobacillus insolitus</name>
    <dbReference type="NCBI Taxonomy" id="2950438"/>
    <lineage>
        <taxon>Bacteria</taxon>
        <taxon>Bacillati</taxon>
        <taxon>Bacillota</taxon>
        <taxon>Bacilli</taxon>
        <taxon>Bacillales</taxon>
        <taxon>Bacillaceae</taxon>
        <taxon>Terrihalobacillus</taxon>
    </lineage>
</organism>
<evidence type="ECO:0000259" key="2">
    <source>
        <dbReference type="Pfam" id="PF00561"/>
    </source>
</evidence>
<dbReference type="RefSeq" id="WP_272436525.1">
    <property type="nucleotide sequence ID" value="NZ_JAMQKB010000008.1"/>
</dbReference>
<dbReference type="EMBL" id="JAMQKB010000008">
    <property type="protein sequence ID" value="MDC3424722.1"/>
    <property type="molecule type" value="Genomic_DNA"/>
</dbReference>
<gene>
    <name evidence="3" type="ORF">NC797_09390</name>
</gene>